<dbReference type="SFLD" id="SFLDS00029">
    <property type="entry name" value="Radical_SAM"/>
    <property type="match status" value="1"/>
</dbReference>
<keyword evidence="2" id="KW-0489">Methyltransferase</keyword>
<dbReference type="EMBL" id="JAQOUE010000001">
    <property type="protein sequence ID" value="MDT7041843.1"/>
    <property type="molecule type" value="Genomic_DNA"/>
</dbReference>
<keyword evidence="3" id="KW-0808">Transferase</keyword>
<dbReference type="PANTHER" id="PTHR43409:SF7">
    <property type="entry name" value="BLL1977 PROTEIN"/>
    <property type="match status" value="1"/>
</dbReference>
<name>A0ABU3K680_9BACT</name>
<keyword evidence="6" id="KW-0408">Iron</keyword>
<dbReference type="CDD" id="cd02068">
    <property type="entry name" value="radical_SAM_B12_BD"/>
    <property type="match status" value="1"/>
</dbReference>
<dbReference type="RefSeq" id="WP_313832191.1">
    <property type="nucleotide sequence ID" value="NZ_JAQOUE010000001.1"/>
</dbReference>
<dbReference type="Proteomes" id="UP001250932">
    <property type="component" value="Unassembled WGS sequence"/>
</dbReference>
<dbReference type="InterPro" id="IPR034466">
    <property type="entry name" value="Methyltransferase_Class_B"/>
</dbReference>
<dbReference type="PROSITE" id="PS51918">
    <property type="entry name" value="RADICAL_SAM"/>
    <property type="match status" value="1"/>
</dbReference>
<dbReference type="SUPFAM" id="SSF52242">
    <property type="entry name" value="Cobalamin (vitamin B12)-binding domain"/>
    <property type="match status" value="1"/>
</dbReference>
<dbReference type="InterPro" id="IPR051198">
    <property type="entry name" value="BchE-like"/>
</dbReference>
<dbReference type="InterPro" id="IPR006638">
    <property type="entry name" value="Elp3/MiaA/NifB-like_rSAM"/>
</dbReference>
<evidence type="ECO:0000256" key="3">
    <source>
        <dbReference type="ARBA" id="ARBA00022679"/>
    </source>
</evidence>
<evidence type="ECO:0000256" key="5">
    <source>
        <dbReference type="ARBA" id="ARBA00022723"/>
    </source>
</evidence>
<dbReference type="Gene3D" id="3.80.30.20">
    <property type="entry name" value="tm_1862 like domain"/>
    <property type="match status" value="1"/>
</dbReference>
<dbReference type="InterPro" id="IPR023404">
    <property type="entry name" value="rSAM_horseshoe"/>
</dbReference>
<dbReference type="SMART" id="SM00729">
    <property type="entry name" value="Elp3"/>
    <property type="match status" value="1"/>
</dbReference>
<dbReference type="SFLD" id="SFLDG01082">
    <property type="entry name" value="B12-binding_domain_containing"/>
    <property type="match status" value="1"/>
</dbReference>
<evidence type="ECO:0000259" key="8">
    <source>
        <dbReference type="PROSITE" id="PS51332"/>
    </source>
</evidence>
<organism evidence="10 11">
    <name type="scientific">Candidatus Nitronereus thalassa</name>
    <dbReference type="NCBI Taxonomy" id="3020898"/>
    <lineage>
        <taxon>Bacteria</taxon>
        <taxon>Pseudomonadati</taxon>
        <taxon>Nitrospirota</taxon>
        <taxon>Nitrospiria</taxon>
        <taxon>Nitrospirales</taxon>
        <taxon>Nitrospiraceae</taxon>
        <taxon>Candidatus Nitronereus</taxon>
    </lineage>
</organism>
<evidence type="ECO:0000259" key="9">
    <source>
        <dbReference type="PROSITE" id="PS51918"/>
    </source>
</evidence>
<dbReference type="InterPro" id="IPR007197">
    <property type="entry name" value="rSAM"/>
</dbReference>
<proteinExistence type="predicted"/>
<gene>
    <name evidence="10" type="ORF">PPG34_05730</name>
</gene>
<feature type="domain" description="B12-binding" evidence="8">
    <location>
        <begin position="4"/>
        <end position="174"/>
    </location>
</feature>
<dbReference type="Pfam" id="PF04055">
    <property type="entry name" value="Radical_SAM"/>
    <property type="match status" value="1"/>
</dbReference>
<evidence type="ECO:0000256" key="6">
    <source>
        <dbReference type="ARBA" id="ARBA00023004"/>
    </source>
</evidence>
<keyword evidence="7" id="KW-0411">Iron-sulfur</keyword>
<dbReference type="PROSITE" id="PS51332">
    <property type="entry name" value="B12_BINDING"/>
    <property type="match status" value="1"/>
</dbReference>
<comment type="cofactor">
    <cofactor evidence="1">
        <name>[4Fe-4S] cluster</name>
        <dbReference type="ChEBI" id="CHEBI:49883"/>
    </cofactor>
</comment>
<evidence type="ECO:0000256" key="2">
    <source>
        <dbReference type="ARBA" id="ARBA00022603"/>
    </source>
</evidence>
<feature type="domain" description="Radical SAM core" evidence="9">
    <location>
        <begin position="239"/>
        <end position="460"/>
    </location>
</feature>
<dbReference type="InterPro" id="IPR058240">
    <property type="entry name" value="rSAM_sf"/>
</dbReference>
<dbReference type="SUPFAM" id="SSF102114">
    <property type="entry name" value="Radical SAM enzymes"/>
    <property type="match status" value="1"/>
</dbReference>
<dbReference type="PANTHER" id="PTHR43409">
    <property type="entry name" value="ANAEROBIC MAGNESIUM-PROTOPORPHYRIN IX MONOMETHYL ESTER CYCLASE-RELATED"/>
    <property type="match status" value="1"/>
</dbReference>
<protein>
    <submittedName>
        <fullName evidence="10">Radical SAM protein</fullName>
    </submittedName>
</protein>
<dbReference type="SFLD" id="SFLDG01123">
    <property type="entry name" value="methyltransferase_(Class_B)"/>
    <property type="match status" value="1"/>
</dbReference>
<dbReference type="CDD" id="cd01335">
    <property type="entry name" value="Radical_SAM"/>
    <property type="match status" value="1"/>
</dbReference>
<keyword evidence="4" id="KW-0949">S-adenosyl-L-methionine</keyword>
<evidence type="ECO:0000256" key="7">
    <source>
        <dbReference type="ARBA" id="ARBA00023014"/>
    </source>
</evidence>
<evidence type="ECO:0000256" key="1">
    <source>
        <dbReference type="ARBA" id="ARBA00001966"/>
    </source>
</evidence>
<dbReference type="Gene3D" id="3.40.50.280">
    <property type="entry name" value="Cobalamin-binding domain"/>
    <property type="match status" value="1"/>
</dbReference>
<evidence type="ECO:0000256" key="4">
    <source>
        <dbReference type="ARBA" id="ARBA00022691"/>
    </source>
</evidence>
<evidence type="ECO:0000313" key="10">
    <source>
        <dbReference type="EMBL" id="MDT7041843.1"/>
    </source>
</evidence>
<keyword evidence="5" id="KW-0479">Metal-binding</keyword>
<reference evidence="10 11" key="1">
    <citation type="journal article" date="2023" name="ISME J.">
        <title>Cultivation and genomic characterization of novel and ubiquitous marine nitrite-oxidizing bacteria from the Nitrospirales.</title>
        <authorList>
            <person name="Mueller A.J."/>
            <person name="Daebeler A."/>
            <person name="Herbold C.W."/>
            <person name="Kirkegaard R.H."/>
            <person name="Daims H."/>
        </authorList>
    </citation>
    <scope>NUCLEOTIDE SEQUENCE [LARGE SCALE GENOMIC DNA]</scope>
    <source>
        <strain evidence="10 11">EB</strain>
    </source>
</reference>
<sequence length="628" mass="71420">MKINRIMLMDPPFYRFLNEEQRGVPLGAAYLSAALRSKGYRDVVIYNTDLDPHQRLCVANRGYLEEMNMFDQYLADVTNEQHPVYQEVVSTVVDYQPDFIGMSVRTAKFFIAKTVIHLIRQALPKVIIVVGGPHATANPDHVLERTEADFVARGEGEDTIVELIQALNRGNQEVGSVAGIGFRRNGNIVQTPSLKRNLMLDASSVSTGPFIQNADRPLISDIDTLRFPERDIILHSHQMTPNDFSNLFSSRGCPYGCTFCDSRATWTRQVRRHSPRYIVDEILSIKGKYGSSFFSFQDDIFVTDLDYTLAICEEMQKRGLGDLPKSEFRWWCEIHPHLVNEKVIHAMKEVNCVAAAIGGESGNQRTLKNIKKASSEETVRRASRIIQEAGLHLTMFIMIGFPWETAADIEETLCFMEDVQPDSPEISVLTPLPGTEIFEYCKEQGLINYDEDFLTLFHQRSSYFHSRLISDEASREIIRDAHMRADRLKRGARQRRILRFVQDRMAANFAEECGVELEIVEDIMSVTVDKLSQHGQGPHIGVNITENYLDEKLNVQFAGSNLSVDSMNWIGTQLLEEFPEYETVEMQDRNESNVQAYIIQSHTKSAQVVPRWVSPLPEEHLASVDSAQ</sequence>
<dbReference type="InterPro" id="IPR006158">
    <property type="entry name" value="Cobalamin-bd"/>
</dbReference>
<comment type="caution">
    <text evidence="10">The sequence shown here is derived from an EMBL/GenBank/DDBJ whole genome shotgun (WGS) entry which is preliminary data.</text>
</comment>
<dbReference type="InterPro" id="IPR036724">
    <property type="entry name" value="Cobalamin-bd_sf"/>
</dbReference>
<evidence type="ECO:0000313" key="11">
    <source>
        <dbReference type="Proteomes" id="UP001250932"/>
    </source>
</evidence>
<accession>A0ABU3K680</accession>
<keyword evidence="11" id="KW-1185">Reference proteome</keyword>
<dbReference type="Pfam" id="PF02310">
    <property type="entry name" value="B12-binding"/>
    <property type="match status" value="1"/>
</dbReference>